<protein>
    <submittedName>
        <fullName evidence="1">Uncharacterized protein</fullName>
    </submittedName>
</protein>
<comment type="caution">
    <text evidence="1">The sequence shown here is derived from an EMBL/GenBank/DDBJ whole genome shotgun (WGS) entry which is preliminary data.</text>
</comment>
<reference evidence="1 2" key="1">
    <citation type="submission" date="2019-03" db="EMBL/GenBank/DDBJ databases">
        <title>Single cell metagenomics reveals metabolic interactions within the superorganism composed of flagellate Streblomastix strix and complex community of Bacteroidetes bacteria on its surface.</title>
        <authorList>
            <person name="Treitli S.C."/>
            <person name="Kolisko M."/>
            <person name="Husnik F."/>
            <person name="Keeling P."/>
            <person name="Hampl V."/>
        </authorList>
    </citation>
    <scope>NUCLEOTIDE SEQUENCE [LARGE SCALE GENOMIC DNA]</scope>
    <source>
        <strain evidence="1">ST1C</strain>
    </source>
</reference>
<evidence type="ECO:0000313" key="2">
    <source>
        <dbReference type="Proteomes" id="UP000324800"/>
    </source>
</evidence>
<organism evidence="1 2">
    <name type="scientific">Streblomastix strix</name>
    <dbReference type="NCBI Taxonomy" id="222440"/>
    <lineage>
        <taxon>Eukaryota</taxon>
        <taxon>Metamonada</taxon>
        <taxon>Preaxostyla</taxon>
        <taxon>Oxymonadida</taxon>
        <taxon>Streblomastigidae</taxon>
        <taxon>Streblomastix</taxon>
    </lineage>
</organism>
<sequence length="694" mass="76978">MICISVVDQCFLIGLIEIQDEDLIGTVQNHVFSKSKATTERLARLLLVLSVLSFAKESRNKLFAKFDRIKATAPTRQNDILYFEIGSIDKDGVLQADYSKLDPLKDLGYDEFKFSKGKPYQSGTKITDPSFYAVPQEGFSELLTSRALNQSEYTCQLIYDTHIQGFYGLLGYTIKAIRNVDIAPSITYVLKNYPKSVHYKYPGNVEEAALVEPQTCNSYDCEQVQSPCKELYYVLAEQKAQINITGQQNPIGKIIISFSSCNILRNGGNTSINYYSLAVVNHGSLILEKLNISGQNKERNEALIQAASPRLIQFTSLTVSNIALSSGNTNPLLLSVTYDQTNQIKNDDHSELTILLIENSEIVKNTLASISEACTIQLEGLEPDQILIINSTFNSRSPPNNNTNYEFKIFIPSGSDIQFLIDQLKVINFGIASLPVAAKVFPDTQFNALAIPLSDEYENITVNNNGQEQCISYIANYHNDDQSVGCAMIIMREQDNVVLFKGVPRSISITGSFTENDLRTDSLAISFFGTNDIFPLNKTSFKRSLPISTNPADSSLFRIHDGGQVRITYLFIQRSNQIGSENAPIAMIISRTGQQSNRLQKNETKKPAIKKYILEGGNSAFSDVWYDLGFVETCNVGYGAAIDDDGQTIVQISGSTIRTLEGPAVRALNGASVTSIGQCNKFHINRKWMDLSIT</sequence>
<dbReference type="AlphaFoldDB" id="A0A5J4US35"/>
<proteinExistence type="predicted"/>
<dbReference type="Proteomes" id="UP000324800">
    <property type="component" value="Unassembled WGS sequence"/>
</dbReference>
<gene>
    <name evidence="1" type="ORF">EZS28_030987</name>
</gene>
<accession>A0A5J4US35</accession>
<dbReference type="EMBL" id="SNRW01012710">
    <property type="protein sequence ID" value="KAA6373486.1"/>
    <property type="molecule type" value="Genomic_DNA"/>
</dbReference>
<evidence type="ECO:0000313" key="1">
    <source>
        <dbReference type="EMBL" id="KAA6373486.1"/>
    </source>
</evidence>
<name>A0A5J4US35_9EUKA</name>